<reference evidence="2 3" key="1">
    <citation type="submission" date="2017-08" db="EMBL/GenBank/DDBJ databases">
        <title>Acidophilic green algal genome provides insights into adaptation to an acidic environment.</title>
        <authorList>
            <person name="Hirooka S."/>
            <person name="Hirose Y."/>
            <person name="Kanesaki Y."/>
            <person name="Higuchi S."/>
            <person name="Fujiwara T."/>
            <person name="Onuma R."/>
            <person name="Era A."/>
            <person name="Ohbayashi R."/>
            <person name="Uzuka A."/>
            <person name="Nozaki H."/>
            <person name="Yoshikawa H."/>
            <person name="Miyagishima S.Y."/>
        </authorList>
    </citation>
    <scope>NUCLEOTIDE SEQUENCE [LARGE SCALE GENOMIC DNA]</scope>
    <source>
        <strain evidence="2 3">NIES-2499</strain>
    </source>
</reference>
<dbReference type="Proteomes" id="UP000232323">
    <property type="component" value="Unassembled WGS sequence"/>
</dbReference>
<name>A0A250X5X1_9CHLO</name>
<protein>
    <submittedName>
        <fullName evidence="2">Uncharacterized protein</fullName>
    </submittedName>
</protein>
<keyword evidence="3" id="KW-1185">Reference proteome</keyword>
<evidence type="ECO:0000256" key="1">
    <source>
        <dbReference type="SAM" id="SignalP"/>
    </source>
</evidence>
<feature type="chain" id="PRO_5012852084" evidence="1">
    <location>
        <begin position="25"/>
        <end position="274"/>
    </location>
</feature>
<accession>A0A250X5X1</accession>
<evidence type="ECO:0000313" key="2">
    <source>
        <dbReference type="EMBL" id="GAX78436.1"/>
    </source>
</evidence>
<sequence>MNRIRSGICVLLTIIAYAAISATCQIEVPSGVQAFINSDKPEKLQRLLQVSGNRPLLSSGARNKQFTLGDSTSSSQLLPTGLRKTLTTASLPMPEALASMLHPYRDIASALTNKQGQFSAAASAVIEGPPNSSQIISNVAQATIDAAVLGVVSSALNTAGGIFFTISGALATLEAGPSIAVAKFALITAPVSYTLSEYAFGQTLYNDFNSQVDGSDYIGLAIKYLQLWNQFKTELGSSSADTSSMLTSQLKQLEMAKAMIQAAITRTIGGSAST</sequence>
<dbReference type="EMBL" id="BEGY01000032">
    <property type="protein sequence ID" value="GAX78436.1"/>
    <property type="molecule type" value="Genomic_DNA"/>
</dbReference>
<dbReference type="OrthoDB" id="548306at2759"/>
<keyword evidence="1" id="KW-0732">Signal</keyword>
<feature type="signal peptide" evidence="1">
    <location>
        <begin position="1"/>
        <end position="24"/>
    </location>
</feature>
<evidence type="ECO:0000313" key="3">
    <source>
        <dbReference type="Proteomes" id="UP000232323"/>
    </source>
</evidence>
<proteinExistence type="predicted"/>
<gene>
    <name evidence="2" type="ORF">CEUSTIGMA_g5877.t1</name>
</gene>
<comment type="caution">
    <text evidence="2">The sequence shown here is derived from an EMBL/GenBank/DDBJ whole genome shotgun (WGS) entry which is preliminary data.</text>
</comment>
<organism evidence="2 3">
    <name type="scientific">Chlamydomonas eustigma</name>
    <dbReference type="NCBI Taxonomy" id="1157962"/>
    <lineage>
        <taxon>Eukaryota</taxon>
        <taxon>Viridiplantae</taxon>
        <taxon>Chlorophyta</taxon>
        <taxon>core chlorophytes</taxon>
        <taxon>Chlorophyceae</taxon>
        <taxon>CS clade</taxon>
        <taxon>Chlamydomonadales</taxon>
        <taxon>Chlamydomonadaceae</taxon>
        <taxon>Chlamydomonas</taxon>
    </lineage>
</organism>
<dbReference type="AlphaFoldDB" id="A0A250X5X1"/>